<organism evidence="1">
    <name type="scientific">Polytomella parva</name>
    <dbReference type="NCBI Taxonomy" id="51329"/>
    <lineage>
        <taxon>Eukaryota</taxon>
        <taxon>Viridiplantae</taxon>
        <taxon>Chlorophyta</taxon>
        <taxon>core chlorophytes</taxon>
        <taxon>Chlorophyceae</taxon>
        <taxon>CS clade</taxon>
        <taxon>Chlamydomonadales</taxon>
        <taxon>Chlamydomonadaceae</taxon>
        <taxon>Polytomella</taxon>
    </lineage>
</organism>
<sequence length="231" mass="26706">MNNWTIRQFARVNKRGIQINLDTHNLCQRIVGFDYNGEEDSKVPVKSDLTSKTQKSLLSELISFEIVQPVPSNGLLDSQDKGECDEMENGFSINASDNSFDRTLELLEINMEHTQPINIPCSQEKSVKLQQAAVQRIYLAKQVEQVMLQRQAILAQQQAQAYMQQQGVKLQMAQQYSQQYVLQHAQQYAQQHVQQYAQHYSQLYTQQLTQQYAQQCAQLVLQRQVHIPQYA</sequence>
<gene>
    <name evidence="1" type="ORF">PPAR00522_LOCUS8529</name>
</gene>
<accession>A0A7S0UZR6</accession>
<name>A0A7S0UZR6_9CHLO</name>
<dbReference type="AlphaFoldDB" id="A0A7S0UZR6"/>
<protein>
    <submittedName>
        <fullName evidence="1">Uncharacterized protein</fullName>
    </submittedName>
</protein>
<proteinExistence type="predicted"/>
<reference evidence="1" key="1">
    <citation type="submission" date="2021-01" db="EMBL/GenBank/DDBJ databases">
        <authorList>
            <person name="Corre E."/>
            <person name="Pelletier E."/>
            <person name="Niang G."/>
            <person name="Scheremetjew M."/>
            <person name="Finn R."/>
            <person name="Kale V."/>
            <person name="Holt S."/>
            <person name="Cochrane G."/>
            <person name="Meng A."/>
            <person name="Brown T."/>
            <person name="Cohen L."/>
        </authorList>
    </citation>
    <scope>NUCLEOTIDE SEQUENCE</scope>
    <source>
        <strain evidence="1">SAG 63-3</strain>
    </source>
</reference>
<dbReference type="EMBL" id="HBFM01013638">
    <property type="protein sequence ID" value="CAD8772126.1"/>
    <property type="molecule type" value="Transcribed_RNA"/>
</dbReference>
<evidence type="ECO:0000313" key="1">
    <source>
        <dbReference type="EMBL" id="CAD8772126.1"/>
    </source>
</evidence>